<gene>
    <name evidence="3" type="ORF">HNR40_006783</name>
</gene>
<feature type="signal peptide" evidence="2">
    <location>
        <begin position="1"/>
        <end position="27"/>
    </location>
</feature>
<name>A0A7W8AAM3_9ACTN</name>
<sequence length="150" mass="16089">MNVKKIGITLGAAACLAISGTPVPSSATSVSANTPQAASLRQKPNAATAANPTQRCQAAPGQYRTGCMMQFPDFPGGTIAIDIDADGNGPAHWQLRRRWGYQVVCEIDFQLEAPAQSWVCNGMPADNYTLHAFSWHPPSGVTWFELGARW</sequence>
<reference evidence="3 4" key="1">
    <citation type="submission" date="2020-08" db="EMBL/GenBank/DDBJ databases">
        <title>Genomic Encyclopedia of Type Strains, Phase IV (KMG-IV): sequencing the most valuable type-strain genomes for metagenomic binning, comparative biology and taxonomic classification.</title>
        <authorList>
            <person name="Goeker M."/>
        </authorList>
    </citation>
    <scope>NUCLEOTIDE SEQUENCE [LARGE SCALE GENOMIC DNA]</scope>
    <source>
        <strain evidence="3 4">DSM 45385</strain>
    </source>
</reference>
<keyword evidence="4" id="KW-1185">Reference proteome</keyword>
<evidence type="ECO:0000313" key="4">
    <source>
        <dbReference type="Proteomes" id="UP000568380"/>
    </source>
</evidence>
<evidence type="ECO:0000313" key="3">
    <source>
        <dbReference type="EMBL" id="MBB5081288.1"/>
    </source>
</evidence>
<protein>
    <recommendedName>
        <fullName evidence="5">Secreted protein</fullName>
    </recommendedName>
</protein>
<dbReference type="AlphaFoldDB" id="A0A7W8AAM3"/>
<evidence type="ECO:0000256" key="1">
    <source>
        <dbReference type="SAM" id="MobiDB-lite"/>
    </source>
</evidence>
<comment type="caution">
    <text evidence="3">The sequence shown here is derived from an EMBL/GenBank/DDBJ whole genome shotgun (WGS) entry which is preliminary data.</text>
</comment>
<feature type="chain" id="PRO_5030612794" description="Secreted protein" evidence="2">
    <location>
        <begin position="28"/>
        <end position="150"/>
    </location>
</feature>
<accession>A0A7W8AAM3</accession>
<feature type="compositionally biased region" description="Polar residues" evidence="1">
    <location>
        <begin position="22"/>
        <end position="39"/>
    </location>
</feature>
<keyword evidence="2" id="KW-0732">Signal</keyword>
<dbReference type="Proteomes" id="UP000568380">
    <property type="component" value="Unassembled WGS sequence"/>
</dbReference>
<dbReference type="EMBL" id="JACHIN010000010">
    <property type="protein sequence ID" value="MBB5081288.1"/>
    <property type="molecule type" value="Genomic_DNA"/>
</dbReference>
<feature type="region of interest" description="Disordered" evidence="1">
    <location>
        <begin position="22"/>
        <end position="54"/>
    </location>
</feature>
<evidence type="ECO:0008006" key="5">
    <source>
        <dbReference type="Google" id="ProtNLM"/>
    </source>
</evidence>
<organism evidence="3 4">
    <name type="scientific">Nonomuraea endophytica</name>
    <dbReference type="NCBI Taxonomy" id="714136"/>
    <lineage>
        <taxon>Bacteria</taxon>
        <taxon>Bacillati</taxon>
        <taxon>Actinomycetota</taxon>
        <taxon>Actinomycetes</taxon>
        <taxon>Streptosporangiales</taxon>
        <taxon>Streptosporangiaceae</taxon>
        <taxon>Nonomuraea</taxon>
    </lineage>
</organism>
<proteinExistence type="predicted"/>
<evidence type="ECO:0000256" key="2">
    <source>
        <dbReference type="SAM" id="SignalP"/>
    </source>
</evidence>
<dbReference type="RefSeq" id="WP_184968521.1">
    <property type="nucleotide sequence ID" value="NZ_JACHIN010000010.1"/>
</dbReference>